<comment type="caution">
    <text evidence="2">The sequence shown here is derived from an EMBL/GenBank/DDBJ whole genome shotgun (WGS) entry which is preliminary data.</text>
</comment>
<evidence type="ECO:0000313" key="2">
    <source>
        <dbReference type="EMBL" id="KAL1636083.1"/>
    </source>
</evidence>
<dbReference type="EMBL" id="JAJVDC020000008">
    <property type="protein sequence ID" value="KAL1636083.1"/>
    <property type="molecule type" value="Genomic_DNA"/>
</dbReference>
<dbReference type="PANTHER" id="PTHR28108">
    <property type="entry name" value="SWR1-COMPLEX PROTEIN 3"/>
    <property type="match status" value="1"/>
</dbReference>
<dbReference type="InterPro" id="IPR037651">
    <property type="entry name" value="Swc3"/>
</dbReference>
<feature type="region of interest" description="Disordered" evidence="1">
    <location>
        <begin position="1"/>
        <end position="183"/>
    </location>
</feature>
<feature type="compositionally biased region" description="Low complexity" evidence="1">
    <location>
        <begin position="150"/>
        <end position="170"/>
    </location>
</feature>
<name>A0ABR3T955_9PEZI</name>
<protein>
    <submittedName>
        <fullName evidence="2">Uncharacterized protein</fullName>
    </submittedName>
</protein>
<dbReference type="Proteomes" id="UP001521116">
    <property type="component" value="Unassembled WGS sequence"/>
</dbReference>
<feature type="compositionally biased region" description="Basic and acidic residues" evidence="1">
    <location>
        <begin position="116"/>
        <end position="130"/>
    </location>
</feature>
<reference evidence="2 3" key="1">
    <citation type="submission" date="2024-02" db="EMBL/GenBank/DDBJ databases">
        <title>De novo assembly and annotation of 12 fungi associated with fruit tree decline syndrome in Ontario, Canada.</title>
        <authorList>
            <person name="Sulman M."/>
            <person name="Ellouze W."/>
            <person name="Ilyukhin E."/>
        </authorList>
    </citation>
    <scope>NUCLEOTIDE SEQUENCE [LARGE SCALE GENOMIC DNA]</scope>
    <source>
        <strain evidence="2 3">M1-105</strain>
    </source>
</reference>
<feature type="compositionally biased region" description="Polar residues" evidence="1">
    <location>
        <begin position="103"/>
        <end position="114"/>
    </location>
</feature>
<proteinExistence type="predicted"/>
<accession>A0ABR3T955</accession>
<dbReference type="PANTHER" id="PTHR28108:SF1">
    <property type="entry name" value="SWR1-COMPLEX PROTEIN 3"/>
    <property type="match status" value="1"/>
</dbReference>
<evidence type="ECO:0000313" key="3">
    <source>
        <dbReference type="Proteomes" id="UP001521116"/>
    </source>
</evidence>
<keyword evidence="3" id="KW-1185">Reference proteome</keyword>
<feature type="compositionally biased region" description="Basic and acidic residues" evidence="1">
    <location>
        <begin position="62"/>
        <end position="102"/>
    </location>
</feature>
<gene>
    <name evidence="2" type="ORF">SLS56_001435</name>
</gene>
<sequence>MQQREREARERLARERLAKDKAEKEAREKETREKLEREIRERLEKEAKAKSEADAAAAAAKAEAEAATAKEKAAKEREERLKAARERAERERKAREAERAKATSESGRPPSTSPKKPYERPTARTTDGDSRAYSGFRPYDAPRTARTTGSASVYSESVSSYAPSTSTARTTPPPSMRGPYSTTDPEKVVIKGVYLFTSLFPKPVAQLVSGVGAVTDGLVLRMTTEGLFIDDDVRQVAQREWDVKAWTMKLVETVEIKSSGVYIVRASIRDPEGKKYVFVLSTEESWKVATGLQRLRKGSQVRALGVQGLPLAEANKMLGVLGMA</sequence>
<evidence type="ECO:0000256" key="1">
    <source>
        <dbReference type="SAM" id="MobiDB-lite"/>
    </source>
</evidence>
<feature type="compositionally biased region" description="Basic and acidic residues" evidence="1">
    <location>
        <begin position="1"/>
        <end position="53"/>
    </location>
</feature>
<organism evidence="2 3">
    <name type="scientific">Neofusicoccum ribis</name>
    <dbReference type="NCBI Taxonomy" id="45134"/>
    <lineage>
        <taxon>Eukaryota</taxon>
        <taxon>Fungi</taxon>
        <taxon>Dikarya</taxon>
        <taxon>Ascomycota</taxon>
        <taxon>Pezizomycotina</taxon>
        <taxon>Dothideomycetes</taxon>
        <taxon>Dothideomycetes incertae sedis</taxon>
        <taxon>Botryosphaeriales</taxon>
        <taxon>Botryosphaeriaceae</taxon>
        <taxon>Neofusicoccum</taxon>
    </lineage>
</organism>